<accession>W1XFW2</accession>
<organism evidence="1">
    <name type="scientific">human gut metagenome</name>
    <dbReference type="NCBI Taxonomy" id="408170"/>
    <lineage>
        <taxon>unclassified sequences</taxon>
        <taxon>metagenomes</taxon>
        <taxon>organismal metagenomes</taxon>
    </lineage>
</organism>
<sequence length="74" mass="7992">MGERVSFQAGVDSSYETYTGQNAKGVITKGTEIYNIDQASNVLTIDNVQFTFKAPSTSVTTGTLEHLTDLTVDN</sequence>
<dbReference type="AlphaFoldDB" id="W1XFW2"/>
<feature type="non-terminal residue" evidence="1">
    <location>
        <position position="1"/>
    </location>
</feature>
<feature type="non-terminal residue" evidence="1">
    <location>
        <position position="74"/>
    </location>
</feature>
<proteinExistence type="predicted"/>
<reference evidence="1" key="1">
    <citation type="submission" date="2013-12" db="EMBL/GenBank/DDBJ databases">
        <title>A Varibaculum cambriense genome reconstructed from a premature infant gut community with otherwise low bacterial novelty that shifts toward anaerobic metabolism during the third week of life.</title>
        <authorList>
            <person name="Brown C.T."/>
            <person name="Sharon I."/>
            <person name="Thomas B.C."/>
            <person name="Castelle C.J."/>
            <person name="Morowitz M.J."/>
            <person name="Banfield J.F."/>
        </authorList>
    </citation>
    <scope>NUCLEOTIDE SEQUENCE</scope>
</reference>
<name>W1XFW2_9ZZZZ</name>
<gene>
    <name evidence="1" type="ORF">Q604_UNBC16398G0001</name>
</gene>
<comment type="caution">
    <text evidence="1">The sequence shown here is derived from an EMBL/GenBank/DDBJ whole genome shotgun (WGS) entry which is preliminary data.</text>
</comment>
<protein>
    <submittedName>
        <fullName evidence="1">Uncharacterized protein</fullName>
    </submittedName>
</protein>
<evidence type="ECO:0000313" key="1">
    <source>
        <dbReference type="EMBL" id="ETJ29056.1"/>
    </source>
</evidence>
<dbReference type="EMBL" id="AZMM01016398">
    <property type="protein sequence ID" value="ETJ29056.1"/>
    <property type="molecule type" value="Genomic_DNA"/>
</dbReference>